<keyword evidence="3" id="KW-0963">Cytoplasm</keyword>
<evidence type="ECO:0000313" key="5">
    <source>
        <dbReference type="EMBL" id="TLF74003.1"/>
    </source>
</evidence>
<dbReference type="Proteomes" id="UP000306378">
    <property type="component" value="Unassembled WGS sequence"/>
</dbReference>
<accession>A0A5R8NEN2</accession>
<keyword evidence="4" id="KW-0143">Chaperone</keyword>
<evidence type="ECO:0000256" key="4">
    <source>
        <dbReference type="ARBA" id="ARBA00023186"/>
    </source>
</evidence>
<gene>
    <name evidence="5" type="ORF">FEK34_25090</name>
</gene>
<evidence type="ECO:0000256" key="1">
    <source>
        <dbReference type="ARBA" id="ARBA00004496"/>
    </source>
</evidence>
<comment type="subcellular location">
    <subcellularLocation>
        <location evidence="1">Cytoplasm</location>
    </subcellularLocation>
</comment>
<proteinExistence type="inferred from homology"/>
<reference evidence="5 6" key="1">
    <citation type="submission" date="2019-05" db="EMBL/GenBank/DDBJ databases">
        <title>Genomes sequences of two Nocardia cyriacigeorgica environmental isolates, type strains Nocardia asteroides ATCC 19247 and Nocardia cyriacigeorgica DSM 44484.</title>
        <authorList>
            <person name="Vautrin F."/>
            <person name="Bergeron E."/>
            <person name="Dubost A."/>
            <person name="Abrouk D."/>
            <person name="Rodriguez Nava V."/>
            <person name="Pujic P."/>
        </authorList>
    </citation>
    <scope>NUCLEOTIDE SEQUENCE [LARGE SCALE GENOMIC DNA]</scope>
    <source>
        <strain evidence="5 6">EML 446</strain>
    </source>
</reference>
<evidence type="ECO:0000256" key="2">
    <source>
        <dbReference type="ARBA" id="ARBA00006411"/>
    </source>
</evidence>
<dbReference type="Pfam" id="PF14011">
    <property type="entry name" value="ESX-1_EspG"/>
    <property type="match status" value="1"/>
</dbReference>
<evidence type="ECO:0000313" key="6">
    <source>
        <dbReference type="Proteomes" id="UP000306378"/>
    </source>
</evidence>
<protein>
    <submittedName>
        <fullName evidence="5">ESX secretion-associated protein EspG</fullName>
    </submittedName>
</protein>
<name>A0A5R8NEN2_9NOCA</name>
<comment type="similarity">
    <text evidence="2">Belongs to the EspG family.</text>
</comment>
<organism evidence="5 6">
    <name type="scientific">Nocardia cyriacigeorgica</name>
    <dbReference type="NCBI Taxonomy" id="135487"/>
    <lineage>
        <taxon>Bacteria</taxon>
        <taxon>Bacillati</taxon>
        <taxon>Actinomycetota</taxon>
        <taxon>Actinomycetes</taxon>
        <taxon>Mycobacteriales</taxon>
        <taxon>Nocardiaceae</taxon>
        <taxon>Nocardia</taxon>
    </lineage>
</organism>
<comment type="caution">
    <text evidence="5">The sequence shown here is derived from an EMBL/GenBank/DDBJ whole genome shotgun (WGS) entry which is preliminary data.</text>
</comment>
<dbReference type="InterPro" id="IPR025734">
    <property type="entry name" value="EspG"/>
</dbReference>
<evidence type="ECO:0000256" key="3">
    <source>
        <dbReference type="ARBA" id="ARBA00022490"/>
    </source>
</evidence>
<dbReference type="AlphaFoldDB" id="A0A5R8NEN2"/>
<dbReference type="EMBL" id="VBUT01000011">
    <property type="protein sequence ID" value="TLF74003.1"/>
    <property type="molecule type" value="Genomic_DNA"/>
</dbReference>
<sequence>MVISSSGSYVAGSDDTDHDPTVVDLNVDAALVLQDLAGIDDYPLVLALLPNIYDEDDHARVYAVVLDELEAAGIVEDGRVHPVVQQWLHCLDRPDTELVVRVIDNGRGGDDPAMLRMSLVRQGEQHVMAVRCDDHVIIQPVFYEGRSLDTLAAAVVAAVGPCPPLEFEPLTATEEQFGEVPSEQTERRQALLELGAHRHTAGVLSRVMDEVVRRAEIVMFEHHDGVQAVPKVSAAVLDTMSGRIVVTPSVAMDGQLWTTYLPGDDAAIGTAVAALVDLLPGRSWFDTTRIS</sequence>